<dbReference type="Proteomes" id="UP000025241">
    <property type="component" value="Chromosome I"/>
</dbReference>
<dbReference type="KEGG" id="pkc:PKB_0565"/>
<dbReference type="PATRIC" id="fig|1301098.3.peg.582"/>
<gene>
    <name evidence="1" type="ORF">PKB_0565</name>
</gene>
<dbReference type="eggNOG" id="ENOG502ZGTE">
    <property type="taxonomic scope" value="Bacteria"/>
</dbReference>
<dbReference type="HOGENOM" id="CLU_166836_0_0_6"/>
<accession>A0A024HBQ5</accession>
<keyword evidence="2" id="KW-1185">Reference proteome</keyword>
<organism evidence="1 2">
    <name type="scientific">Pseudomonas knackmussii (strain DSM 6978 / CCUG 54928 / LMG 23759 / B13)</name>
    <dbReference type="NCBI Taxonomy" id="1301098"/>
    <lineage>
        <taxon>Bacteria</taxon>
        <taxon>Pseudomonadati</taxon>
        <taxon>Pseudomonadota</taxon>
        <taxon>Gammaproteobacteria</taxon>
        <taxon>Pseudomonadales</taxon>
        <taxon>Pseudomonadaceae</taxon>
        <taxon>Pseudomonas</taxon>
    </lineage>
</organism>
<dbReference type="AlphaFoldDB" id="A0A024HBQ5"/>
<reference evidence="1 2" key="2">
    <citation type="submission" date="2014-05" db="EMBL/GenBank/DDBJ databases">
        <title>Genome sequence of the 3-chlorobenzoate degrading bacterium Pseudomonas knackmussii B13 shows multiple evidence for horizontal gene transfer.</title>
        <authorList>
            <person name="Miyazaki R."/>
            <person name="Bertelli C."/>
            <person name="Falquet L."/>
            <person name="Robinson-Rechavi M."/>
            <person name="Gharib W."/>
            <person name="Roy S."/>
            <person name="Van der Meer J.R."/>
        </authorList>
    </citation>
    <scope>NUCLEOTIDE SEQUENCE [LARGE SCALE GENOMIC DNA]</scope>
    <source>
        <strain evidence="1 2">B13</strain>
    </source>
</reference>
<evidence type="ECO:0000313" key="2">
    <source>
        <dbReference type="Proteomes" id="UP000025241"/>
    </source>
</evidence>
<sequence>MIKPIDEMLKLWAEEMHDPGVAGGGYAGGNLLAMMMANKGEMIRGTRGSRVLLDRVGELDLIVNGLPEQQKEVVTEHYLNRDSEPAQKYRHCRCSRNTFYLRLHVAHQTIQARLMRRVA</sequence>
<dbReference type="RefSeq" id="WP_043248858.1">
    <property type="nucleotide sequence ID" value="NZ_HG322950.1"/>
</dbReference>
<proteinExistence type="predicted"/>
<evidence type="ECO:0000313" key="1">
    <source>
        <dbReference type="EMBL" id="CDF81942.1"/>
    </source>
</evidence>
<dbReference type="OrthoDB" id="7014261at2"/>
<dbReference type="STRING" id="1301098.PKB_0565"/>
<name>A0A024HBQ5_PSEKB</name>
<reference evidence="1 2" key="1">
    <citation type="submission" date="2013-03" db="EMBL/GenBank/DDBJ databases">
        <authorList>
            <person name="Linke B."/>
        </authorList>
    </citation>
    <scope>NUCLEOTIDE SEQUENCE [LARGE SCALE GENOMIC DNA]</scope>
    <source>
        <strain evidence="1 2">B13</strain>
    </source>
</reference>
<dbReference type="EMBL" id="HG322950">
    <property type="protein sequence ID" value="CDF81942.1"/>
    <property type="molecule type" value="Genomic_DNA"/>
</dbReference>
<protein>
    <submittedName>
        <fullName evidence="1">Uncharacterized protein</fullName>
    </submittedName>
</protein>